<dbReference type="Proteomes" id="UP001430919">
    <property type="component" value="Unassembled WGS sequence"/>
</dbReference>
<keyword evidence="2" id="KW-0732">Signal</keyword>
<feature type="compositionally biased region" description="Basic and acidic residues" evidence="1">
    <location>
        <begin position="41"/>
        <end position="58"/>
    </location>
</feature>
<protein>
    <recommendedName>
        <fullName evidence="5">Lipoprotein</fullName>
    </recommendedName>
</protein>
<organism evidence="3 4">
    <name type="scientific">Flavobacterium pisciphilum</name>
    <dbReference type="NCBI Taxonomy" id="2893755"/>
    <lineage>
        <taxon>Bacteria</taxon>
        <taxon>Pseudomonadati</taxon>
        <taxon>Bacteroidota</taxon>
        <taxon>Flavobacteriia</taxon>
        <taxon>Flavobacteriales</taxon>
        <taxon>Flavobacteriaceae</taxon>
        <taxon>Flavobacterium</taxon>
    </lineage>
</organism>
<feature type="chain" id="PRO_5045247433" description="Lipoprotein" evidence="2">
    <location>
        <begin position="23"/>
        <end position="58"/>
    </location>
</feature>
<feature type="signal peptide" evidence="2">
    <location>
        <begin position="1"/>
        <end position="22"/>
    </location>
</feature>
<sequence>MKNILAIAVLTLFIVSSCNQKANDQNQDTQNTNQQTTSKDSISKVEQEKKDAAHGHTH</sequence>
<comment type="caution">
    <text evidence="3">The sequence shown here is derived from an EMBL/GenBank/DDBJ whole genome shotgun (WGS) entry which is preliminary data.</text>
</comment>
<gene>
    <name evidence="3" type="ORF">LNQ49_18060</name>
</gene>
<keyword evidence="4" id="KW-1185">Reference proteome</keyword>
<reference evidence="3" key="1">
    <citation type="submission" date="2021-11" db="EMBL/GenBank/DDBJ databases">
        <title>Description of novel Flavobacterium species.</title>
        <authorList>
            <person name="Saticioglu I.B."/>
            <person name="Ay H."/>
            <person name="Altun S."/>
            <person name="Duman M."/>
        </authorList>
    </citation>
    <scope>NUCLEOTIDE SEQUENCE</scope>
    <source>
        <strain evidence="3">F-65</strain>
    </source>
</reference>
<evidence type="ECO:0000313" key="3">
    <source>
        <dbReference type="EMBL" id="MCC9073484.1"/>
    </source>
</evidence>
<evidence type="ECO:0008006" key="5">
    <source>
        <dbReference type="Google" id="ProtNLM"/>
    </source>
</evidence>
<evidence type="ECO:0000256" key="1">
    <source>
        <dbReference type="SAM" id="MobiDB-lite"/>
    </source>
</evidence>
<dbReference type="PROSITE" id="PS51257">
    <property type="entry name" value="PROKAR_LIPOPROTEIN"/>
    <property type="match status" value="1"/>
</dbReference>
<evidence type="ECO:0000313" key="4">
    <source>
        <dbReference type="Proteomes" id="UP001430919"/>
    </source>
</evidence>
<evidence type="ECO:0000256" key="2">
    <source>
        <dbReference type="SAM" id="SignalP"/>
    </source>
</evidence>
<name>A0ABS8MXI1_9FLAO</name>
<accession>A0ABS8MXI1</accession>
<feature type="compositionally biased region" description="Low complexity" evidence="1">
    <location>
        <begin position="23"/>
        <end position="37"/>
    </location>
</feature>
<feature type="region of interest" description="Disordered" evidence="1">
    <location>
        <begin position="22"/>
        <end position="58"/>
    </location>
</feature>
<dbReference type="EMBL" id="JAJJMO010000001">
    <property type="protein sequence ID" value="MCC9073484.1"/>
    <property type="molecule type" value="Genomic_DNA"/>
</dbReference>
<proteinExistence type="predicted"/>
<dbReference type="RefSeq" id="WP_229990405.1">
    <property type="nucleotide sequence ID" value="NZ_JAJJMO010000001.1"/>
</dbReference>